<dbReference type="EMBL" id="CP002896">
    <property type="protein sequence ID" value="AEK43861.1"/>
    <property type="molecule type" value="Genomic_DNA"/>
</dbReference>
<keyword evidence="2" id="KW-1185">Reference proteome</keyword>
<protein>
    <submittedName>
        <fullName evidence="1">Uncharacterized protein</fullName>
    </submittedName>
</protein>
<accession>A0A9R0P067</accession>
<dbReference type="AlphaFoldDB" id="A0A9R0P067"/>
<evidence type="ECO:0000313" key="2">
    <source>
        <dbReference type="Proteomes" id="UP000006138"/>
    </source>
</evidence>
<gene>
    <name evidence="1" type="ordered locus">RAM_26920</name>
</gene>
<sequence>MVSYGHFTAMQVRNGRVRGLAFPPTSAISTPCS</sequence>
<name>A0A9R0P067_AMYMS</name>
<reference evidence="1 2" key="1">
    <citation type="journal article" date="2011" name="J. Bacteriol.">
        <title>Whole genome sequence of the rifamycin B-producing strain Amycolatopsis mediterranei S699.</title>
        <authorList>
            <person name="Verma M."/>
            <person name="Kaur J."/>
            <person name="Kumar M."/>
            <person name="Kumari K."/>
            <person name="Saxena A."/>
            <person name="Anand S."/>
            <person name="Nigam A."/>
            <person name="Ravi V."/>
            <person name="Raghuvanshi S."/>
            <person name="Khurana P."/>
            <person name="Tyagi A.K."/>
            <person name="Khurana J.P."/>
            <person name="Lal R."/>
        </authorList>
    </citation>
    <scope>NUCLEOTIDE SEQUENCE [LARGE SCALE GENOMIC DNA]</scope>
    <source>
        <strain evidence="1 2">S699</strain>
    </source>
</reference>
<dbReference type="KEGG" id="amn:RAM_26920"/>
<evidence type="ECO:0000313" key="1">
    <source>
        <dbReference type="EMBL" id="AEK43861.1"/>
    </source>
</evidence>
<dbReference type="Proteomes" id="UP000006138">
    <property type="component" value="Chromosome"/>
</dbReference>
<organism evidence="1 2">
    <name type="scientific">Amycolatopsis mediterranei (strain S699)</name>
    <name type="common">Nocardia mediterranei</name>
    <dbReference type="NCBI Taxonomy" id="713604"/>
    <lineage>
        <taxon>Bacteria</taxon>
        <taxon>Bacillati</taxon>
        <taxon>Actinomycetota</taxon>
        <taxon>Actinomycetes</taxon>
        <taxon>Pseudonocardiales</taxon>
        <taxon>Pseudonocardiaceae</taxon>
        <taxon>Amycolatopsis</taxon>
    </lineage>
</organism>
<proteinExistence type="predicted"/>